<keyword evidence="1" id="KW-1133">Transmembrane helix</keyword>
<organism evidence="2 3">
    <name type="scientific">Bernardetia litoralis (strain ATCC 23117 / DSM 6794 / NBRC 15988 / NCIMB 1366 / Fx l1 / Sio-4)</name>
    <name type="common">Flexibacter litoralis</name>
    <dbReference type="NCBI Taxonomy" id="880071"/>
    <lineage>
        <taxon>Bacteria</taxon>
        <taxon>Pseudomonadati</taxon>
        <taxon>Bacteroidota</taxon>
        <taxon>Cytophagia</taxon>
        <taxon>Cytophagales</taxon>
        <taxon>Bernardetiaceae</taxon>
        <taxon>Bernardetia</taxon>
    </lineage>
</organism>
<reference evidence="3" key="1">
    <citation type="submission" date="2012-06" db="EMBL/GenBank/DDBJ databases">
        <title>The complete genome of Flexibacter litoralis DSM 6794.</title>
        <authorList>
            <person name="Lucas S."/>
            <person name="Copeland A."/>
            <person name="Lapidus A."/>
            <person name="Glavina del Rio T."/>
            <person name="Dalin E."/>
            <person name="Tice H."/>
            <person name="Bruce D."/>
            <person name="Goodwin L."/>
            <person name="Pitluck S."/>
            <person name="Peters L."/>
            <person name="Ovchinnikova G."/>
            <person name="Lu M."/>
            <person name="Kyrpides N."/>
            <person name="Mavromatis K."/>
            <person name="Ivanova N."/>
            <person name="Brettin T."/>
            <person name="Detter J.C."/>
            <person name="Han C."/>
            <person name="Larimer F."/>
            <person name="Land M."/>
            <person name="Hauser L."/>
            <person name="Markowitz V."/>
            <person name="Cheng J.-F."/>
            <person name="Hugenholtz P."/>
            <person name="Woyke T."/>
            <person name="Wu D."/>
            <person name="Spring S."/>
            <person name="Lang E."/>
            <person name="Kopitz M."/>
            <person name="Brambilla E."/>
            <person name="Klenk H.-P."/>
            <person name="Eisen J.A."/>
        </authorList>
    </citation>
    <scope>NUCLEOTIDE SEQUENCE [LARGE SCALE GENOMIC DNA]</scope>
    <source>
        <strain evidence="3">ATCC 23117 / DSM 6794 / NBRC 15988 / NCIMB 1366 / Sio-4</strain>
    </source>
</reference>
<dbReference type="RefSeq" id="WP_014796232.1">
    <property type="nucleotide sequence ID" value="NC_018018.1"/>
</dbReference>
<dbReference type="eggNOG" id="ENOG5032ACI">
    <property type="taxonomic scope" value="Bacteria"/>
</dbReference>
<dbReference type="KEGG" id="fli:Fleli_0280"/>
<keyword evidence="1" id="KW-0812">Transmembrane</keyword>
<keyword evidence="1" id="KW-0472">Membrane</keyword>
<gene>
    <name evidence="2" type="ordered locus">Fleli_0280</name>
</gene>
<dbReference type="OrthoDB" id="755509at2"/>
<evidence type="ECO:0000313" key="3">
    <source>
        <dbReference type="Proteomes" id="UP000006054"/>
    </source>
</evidence>
<proteinExistence type="predicted"/>
<dbReference type="PATRIC" id="fig|880071.3.peg.266"/>
<evidence type="ECO:0000313" key="2">
    <source>
        <dbReference type="EMBL" id="AFM02769.1"/>
    </source>
</evidence>
<keyword evidence="3" id="KW-1185">Reference proteome</keyword>
<dbReference type="HOGENOM" id="CLU_1347248_0_0_10"/>
<evidence type="ECO:0000256" key="1">
    <source>
        <dbReference type="SAM" id="Phobius"/>
    </source>
</evidence>
<dbReference type="AlphaFoldDB" id="I4AFN4"/>
<sequence>MVKKIIIGFSIVLGIGLVAFIGWWIMLISAFGGFDKDYSITDLKNSFEKNKTEIYDLKKHYTEIVPKDKFIEIEFENNNTLGRFGIRDFNSNGPMFLEWDLEINTERMDSILKPIGWTRKTLNTLKEKLDNADCIQIESGEPTKIGFKRSGMGMYSFNVFDQPIPDDLIQQYNDSCTYILVNKRLVLEYGGGAIGSQCFYNMQ</sequence>
<protein>
    <submittedName>
        <fullName evidence="2">Uncharacterized protein</fullName>
    </submittedName>
</protein>
<dbReference type="Proteomes" id="UP000006054">
    <property type="component" value="Chromosome"/>
</dbReference>
<name>I4AFN4_BERLS</name>
<feature type="transmembrane region" description="Helical" evidence="1">
    <location>
        <begin position="6"/>
        <end position="34"/>
    </location>
</feature>
<accession>I4AFN4</accession>
<dbReference type="EMBL" id="CP003345">
    <property type="protein sequence ID" value="AFM02769.1"/>
    <property type="molecule type" value="Genomic_DNA"/>
</dbReference>